<evidence type="ECO:0000256" key="3">
    <source>
        <dbReference type="RuleBase" id="RU004447"/>
    </source>
</evidence>
<comment type="similarity">
    <text evidence="2 3">Belongs to the peptidase M16 family.</text>
</comment>
<dbReference type="EMBL" id="JABAIK010000023">
    <property type="protein sequence ID" value="NLS14547.1"/>
    <property type="molecule type" value="Genomic_DNA"/>
</dbReference>
<dbReference type="GO" id="GO:0006508">
    <property type="term" value="P:proteolysis"/>
    <property type="evidence" value="ECO:0007669"/>
    <property type="project" value="InterPro"/>
</dbReference>
<dbReference type="RefSeq" id="WP_168837643.1">
    <property type="nucleotide sequence ID" value="NZ_JABAIK010000023.1"/>
</dbReference>
<evidence type="ECO:0000313" key="6">
    <source>
        <dbReference type="EMBL" id="NLS14547.1"/>
    </source>
</evidence>
<dbReference type="PANTHER" id="PTHR11851:SF49">
    <property type="entry name" value="MITOCHONDRIAL-PROCESSING PEPTIDASE SUBUNIT ALPHA"/>
    <property type="match status" value="1"/>
</dbReference>
<dbReference type="Proteomes" id="UP000535589">
    <property type="component" value="Unassembled WGS sequence"/>
</dbReference>
<feature type="domain" description="Peptidase M16 C-terminal" evidence="5">
    <location>
        <begin position="202"/>
        <end position="382"/>
    </location>
</feature>
<evidence type="ECO:0000256" key="1">
    <source>
        <dbReference type="ARBA" id="ARBA00001947"/>
    </source>
</evidence>
<accession>A0A7X8TTE1</accession>
<feature type="domain" description="Peptidase M16 C-terminal" evidence="5">
    <location>
        <begin position="678"/>
        <end position="854"/>
    </location>
</feature>
<dbReference type="PANTHER" id="PTHR11851">
    <property type="entry name" value="METALLOPROTEASE"/>
    <property type="match status" value="1"/>
</dbReference>
<comment type="cofactor">
    <cofactor evidence="1">
        <name>Zn(2+)</name>
        <dbReference type="ChEBI" id="CHEBI:29105"/>
    </cofactor>
</comment>
<dbReference type="InterPro" id="IPR050361">
    <property type="entry name" value="MPP/UQCRC_Complex"/>
</dbReference>
<dbReference type="GO" id="GO:0004222">
    <property type="term" value="F:metalloendopeptidase activity"/>
    <property type="evidence" value="ECO:0007669"/>
    <property type="project" value="InterPro"/>
</dbReference>
<dbReference type="InterPro" id="IPR011249">
    <property type="entry name" value="Metalloenz_LuxS/M16"/>
</dbReference>
<dbReference type="AlphaFoldDB" id="A0A7X8TTE1"/>
<protein>
    <submittedName>
        <fullName evidence="6">Insulinase family protein</fullName>
    </submittedName>
</protein>
<proteinExistence type="inferred from homology"/>
<evidence type="ECO:0000313" key="7">
    <source>
        <dbReference type="Proteomes" id="UP000535589"/>
    </source>
</evidence>
<feature type="domain" description="Peptidase M16 N-terminal" evidence="4">
    <location>
        <begin position="51"/>
        <end position="183"/>
    </location>
</feature>
<dbReference type="InterPro" id="IPR001431">
    <property type="entry name" value="Pept_M16_Zn_BS"/>
</dbReference>
<dbReference type="InterPro" id="IPR007863">
    <property type="entry name" value="Peptidase_M16_C"/>
</dbReference>
<dbReference type="SUPFAM" id="SSF63411">
    <property type="entry name" value="LuxS/MPP-like metallohydrolase"/>
    <property type="match status" value="3"/>
</dbReference>
<evidence type="ECO:0000259" key="4">
    <source>
        <dbReference type="Pfam" id="PF00675"/>
    </source>
</evidence>
<comment type="caution">
    <text evidence="6">The sequence shown here is derived from an EMBL/GenBank/DDBJ whole genome shotgun (WGS) entry which is preliminary data.</text>
</comment>
<dbReference type="Gene3D" id="3.30.830.10">
    <property type="entry name" value="Metalloenzyme, LuxS/M16 peptidase-like"/>
    <property type="match status" value="4"/>
</dbReference>
<name>A0A7X8TTE1_9VIBR</name>
<reference evidence="6 7" key="1">
    <citation type="submission" date="2020-04" db="EMBL/GenBank/DDBJ databases">
        <title>Vibrio sp. SM6, a novel species isolated from seawater.</title>
        <authorList>
            <person name="Wang X."/>
        </authorList>
    </citation>
    <scope>NUCLEOTIDE SEQUENCE [LARGE SCALE GENOMIC DNA]</scope>
    <source>
        <strain evidence="6 7">SM6</strain>
    </source>
</reference>
<dbReference type="PROSITE" id="PS00143">
    <property type="entry name" value="INSULINASE"/>
    <property type="match status" value="1"/>
</dbReference>
<evidence type="ECO:0000256" key="2">
    <source>
        <dbReference type="ARBA" id="ARBA00007261"/>
    </source>
</evidence>
<dbReference type="Pfam" id="PF00675">
    <property type="entry name" value="Peptidase_M16"/>
    <property type="match status" value="1"/>
</dbReference>
<keyword evidence="7" id="KW-1185">Reference proteome</keyword>
<dbReference type="Pfam" id="PF05193">
    <property type="entry name" value="Peptidase_M16_C"/>
    <property type="match status" value="2"/>
</dbReference>
<evidence type="ECO:0000259" key="5">
    <source>
        <dbReference type="Pfam" id="PF05193"/>
    </source>
</evidence>
<dbReference type="PROSITE" id="PS51257">
    <property type="entry name" value="PROKAR_LIPOPROTEIN"/>
    <property type="match status" value="1"/>
</dbReference>
<gene>
    <name evidence="6" type="ORF">HGP28_16915</name>
</gene>
<dbReference type="GO" id="GO:0046872">
    <property type="term" value="F:metal ion binding"/>
    <property type="evidence" value="ECO:0007669"/>
    <property type="project" value="InterPro"/>
</dbReference>
<dbReference type="InterPro" id="IPR011765">
    <property type="entry name" value="Pept_M16_N"/>
</dbReference>
<sequence>MKDIQRIAMLTLIILITACQSPPPNVPIERDANWTQGQLTNGVTYAIYPTSDTTISLRMQVKAGSLDEQDNQLGYAHFVEHMAFNGSRHFDKNRVVQRFGQDGVGFGPDLNAYTSGFVTVYKLDLPHDNALDDGLLWFRDIGDGLTFDSREVEKEKGVIINEYLSHYSKDKPIPQQLYDNYIAESQLAKRPPIGTLDSIKAVTPEGLRTFYQQHYQPERIHLVITGGVKAQDVLDEIERRFGDWSSQSNSNASNEKPLVESVRELTAKPQSKVLVGREAPSLHWGRNLGDITVVNTEQQLSLWRDELMMALIQTRLQRAFSDAAIATLFIYSHNVPLDWYRLAEMGVSFPADQQKLAHDTFIRTLRELRDHGISTQELEDALSVYHARLDNLNNEWELLKPNDWADRQVWAHQHGEVVQSQAQLQRQLQQFIHRSSRSKINQAMSAFLSPEPIWTIGQQDAVEPSQSQYDLAQIKTKMVQPAKKPLALAPTSTDLTPPAENGAIVSMRQHNAKTSVWQLSNGIEVWFERDKEIGSRAVVYYGSQGGFATLPRRLIAPASVFVDAKIRSGLGTMDSVAAKRYFNKRDMSAFIAIQDTGVGVQLTLPKHHLSSALHTLNNIVAEPNVELNSLLAANQATRERWTQWLESPEGELAKEVNEQLFSSESRKRFVSPYQLSGVTLDDIAQVHQHVFGTLQNSKVVIIADLEPEQIAPLLRQYVASIPLAESVPIDYQLDYTPFTQAIVRLPFGEADKATVSKAIVSPLTNTRSRQDLLVIDILQASWNHLLTKQLREAQGLSYSPQAYWVSSDHDTIDMWGIEVQTQASDVDKVNQALSQVQLQMANGLSDAQFTAAKAEVKVMLDKVANDYVERGYAYTRFLVQQYTTNPSEEFATALESITLEDVNQAAKRMFGEQSHQTVYQLVPTVTAQN</sequence>
<organism evidence="6 7">
    <name type="scientific">Vibrio agarilyticus</name>
    <dbReference type="NCBI Taxonomy" id="2726741"/>
    <lineage>
        <taxon>Bacteria</taxon>
        <taxon>Pseudomonadati</taxon>
        <taxon>Pseudomonadota</taxon>
        <taxon>Gammaproteobacteria</taxon>
        <taxon>Vibrionales</taxon>
        <taxon>Vibrionaceae</taxon>
        <taxon>Vibrio</taxon>
    </lineage>
</organism>